<dbReference type="PANTHER" id="PTHR30055:SF234">
    <property type="entry name" value="HTH-TYPE TRANSCRIPTIONAL REGULATOR BETI"/>
    <property type="match status" value="1"/>
</dbReference>
<keyword evidence="3" id="KW-0804">Transcription</keyword>
<keyword evidence="2 4" id="KW-0238">DNA-binding</keyword>
<dbReference type="HOGENOM" id="CLU_069356_15_5_11"/>
<dbReference type="EMBL" id="CP006272">
    <property type="protein sequence ID" value="AGZ40813.1"/>
    <property type="molecule type" value="Genomic_DNA"/>
</dbReference>
<dbReference type="InterPro" id="IPR009057">
    <property type="entry name" value="Homeodomain-like_sf"/>
</dbReference>
<sequence>MRSEKLTRTQLARREDIVRAAVVVVGRDGYAGASIERIAAEANTSKSTVLYHFDTKESVYTAVVDRLYERGRVYMGERLRGEMPVTTRFRAYLDANLRFIAEHAPEVKALHFILENMPRLVSEVDDGLGPLTQMLESGQASGDFAAFDARVAAIAIRSVIDRAAFHMTEHGEVTSQYIEETIHLLERMVGKAKS</sequence>
<evidence type="ECO:0000256" key="3">
    <source>
        <dbReference type="ARBA" id="ARBA00023163"/>
    </source>
</evidence>
<dbReference type="Pfam" id="PF00440">
    <property type="entry name" value="TetR_N"/>
    <property type="match status" value="1"/>
</dbReference>
<evidence type="ECO:0000313" key="6">
    <source>
        <dbReference type="EMBL" id="AGZ40813.1"/>
    </source>
</evidence>
<dbReference type="RefSeq" id="WP_023360872.1">
    <property type="nucleotide sequence ID" value="NC_022657.1"/>
</dbReference>
<dbReference type="KEGG" id="afs:AFR_12635"/>
<dbReference type="PATRIC" id="fig|1246995.3.peg.2566"/>
<keyword evidence="1" id="KW-0805">Transcription regulation</keyword>
<gene>
    <name evidence="6" type="ORF">AFR_12635</name>
</gene>
<dbReference type="InterPro" id="IPR036271">
    <property type="entry name" value="Tet_transcr_reg_TetR-rel_C_sf"/>
</dbReference>
<keyword evidence="7" id="KW-1185">Reference proteome</keyword>
<dbReference type="PROSITE" id="PS50977">
    <property type="entry name" value="HTH_TETR_2"/>
    <property type="match status" value="1"/>
</dbReference>
<accession>U5VUY9</accession>
<proteinExistence type="predicted"/>
<evidence type="ECO:0000313" key="7">
    <source>
        <dbReference type="Proteomes" id="UP000017746"/>
    </source>
</evidence>
<dbReference type="InterPro" id="IPR050109">
    <property type="entry name" value="HTH-type_TetR-like_transc_reg"/>
</dbReference>
<dbReference type="SUPFAM" id="SSF48498">
    <property type="entry name" value="Tetracyclin repressor-like, C-terminal domain"/>
    <property type="match status" value="1"/>
</dbReference>
<feature type="DNA-binding region" description="H-T-H motif" evidence="4">
    <location>
        <begin position="34"/>
        <end position="53"/>
    </location>
</feature>
<dbReference type="InterPro" id="IPR001647">
    <property type="entry name" value="HTH_TetR"/>
</dbReference>
<dbReference type="GO" id="GO:0003700">
    <property type="term" value="F:DNA-binding transcription factor activity"/>
    <property type="evidence" value="ECO:0007669"/>
    <property type="project" value="TreeGrafter"/>
</dbReference>
<protein>
    <submittedName>
        <fullName evidence="6">TetR family transcriptional regulator</fullName>
    </submittedName>
</protein>
<dbReference type="Gene3D" id="1.10.357.10">
    <property type="entry name" value="Tetracycline Repressor, domain 2"/>
    <property type="match status" value="1"/>
</dbReference>
<dbReference type="STRING" id="1246995.AFR_12635"/>
<dbReference type="PRINTS" id="PR00455">
    <property type="entry name" value="HTHTETR"/>
</dbReference>
<feature type="domain" description="HTH tetR-type" evidence="5">
    <location>
        <begin position="11"/>
        <end position="71"/>
    </location>
</feature>
<evidence type="ECO:0000256" key="1">
    <source>
        <dbReference type="ARBA" id="ARBA00023015"/>
    </source>
</evidence>
<evidence type="ECO:0000256" key="4">
    <source>
        <dbReference type="PROSITE-ProRule" id="PRU00335"/>
    </source>
</evidence>
<dbReference type="GO" id="GO:0000976">
    <property type="term" value="F:transcription cis-regulatory region binding"/>
    <property type="evidence" value="ECO:0007669"/>
    <property type="project" value="TreeGrafter"/>
</dbReference>
<dbReference type="Proteomes" id="UP000017746">
    <property type="component" value="Chromosome"/>
</dbReference>
<dbReference type="PANTHER" id="PTHR30055">
    <property type="entry name" value="HTH-TYPE TRANSCRIPTIONAL REGULATOR RUTR"/>
    <property type="match status" value="1"/>
</dbReference>
<evidence type="ECO:0000256" key="2">
    <source>
        <dbReference type="ARBA" id="ARBA00023125"/>
    </source>
</evidence>
<dbReference type="OrthoDB" id="7505659at2"/>
<evidence type="ECO:0000259" key="5">
    <source>
        <dbReference type="PROSITE" id="PS50977"/>
    </source>
</evidence>
<dbReference type="eggNOG" id="COG1309">
    <property type="taxonomic scope" value="Bacteria"/>
</dbReference>
<name>U5VUY9_9ACTN</name>
<dbReference type="AlphaFoldDB" id="U5VUY9"/>
<organism evidence="6 7">
    <name type="scientific">Actinoplanes friuliensis DSM 7358</name>
    <dbReference type="NCBI Taxonomy" id="1246995"/>
    <lineage>
        <taxon>Bacteria</taxon>
        <taxon>Bacillati</taxon>
        <taxon>Actinomycetota</taxon>
        <taxon>Actinomycetes</taxon>
        <taxon>Micromonosporales</taxon>
        <taxon>Micromonosporaceae</taxon>
        <taxon>Actinoplanes</taxon>
    </lineage>
</organism>
<dbReference type="SUPFAM" id="SSF46689">
    <property type="entry name" value="Homeodomain-like"/>
    <property type="match status" value="1"/>
</dbReference>
<reference evidence="6 7" key="1">
    <citation type="journal article" date="2014" name="J. Biotechnol.">
        <title>Complete genome sequence of the actinobacterium Actinoplanes friuliensis HAG 010964, producer of the lipopeptide antibiotic friulimycin.</title>
        <authorList>
            <person name="Ruckert C."/>
            <person name="Szczepanowski R."/>
            <person name="Albersmeier A."/>
            <person name="Goesmann A."/>
            <person name="Fischer N."/>
            <person name="Steinkamper A."/>
            <person name="Puhler A."/>
            <person name="Biener R."/>
            <person name="Schwartz D."/>
            <person name="Kalinowski J."/>
        </authorList>
    </citation>
    <scope>NUCLEOTIDE SEQUENCE [LARGE SCALE GENOMIC DNA]</scope>
    <source>
        <strain evidence="6 7">DSM 7358</strain>
    </source>
</reference>
<dbReference type="Gene3D" id="1.10.10.60">
    <property type="entry name" value="Homeodomain-like"/>
    <property type="match status" value="1"/>
</dbReference>